<feature type="compositionally biased region" description="Basic residues" evidence="1">
    <location>
        <begin position="1"/>
        <end position="45"/>
    </location>
</feature>
<dbReference type="InterPro" id="IPR013736">
    <property type="entry name" value="Xaa-Pro_dipept_C"/>
</dbReference>
<evidence type="ECO:0000313" key="3">
    <source>
        <dbReference type="EMBL" id="PHP53536.1"/>
    </source>
</evidence>
<dbReference type="SUPFAM" id="SSF49785">
    <property type="entry name" value="Galactose-binding domain-like"/>
    <property type="match status" value="1"/>
</dbReference>
<name>A0ABX4MDW6_9ACTO</name>
<reference evidence="3 4" key="1">
    <citation type="submission" date="2017-10" db="EMBL/GenBank/DDBJ databases">
        <title>Draft genome sequence of cellulolytic Actinomyces sp CtC72 isolated from cattle rumen fluid.</title>
        <authorList>
            <person name="Joshi A.J."/>
            <person name="Vasudevan G."/>
            <person name="Lanjekar V.B."/>
            <person name="Hivarkar S."/>
            <person name="Engineer A."/>
            <person name="Pore S.D."/>
            <person name="Dhakephalkar P.K."/>
            <person name="Dagar S."/>
        </authorList>
    </citation>
    <scope>NUCLEOTIDE SEQUENCE [LARGE SCALE GENOMIC DNA]</scope>
    <source>
        <strain evidence="4">CtC72</strain>
    </source>
</reference>
<dbReference type="SMART" id="SM00939">
    <property type="entry name" value="PepX_C"/>
    <property type="match status" value="1"/>
</dbReference>
<evidence type="ECO:0000259" key="2">
    <source>
        <dbReference type="SMART" id="SM00939"/>
    </source>
</evidence>
<sequence length="220" mass="24010">MARPRRRRGDLAPGRRRRTARTRRRGRRAGIHRLGARPRRAGAHRGRPDAHGAAGERRPARSARYRGAWGRSRLLQRTADRAGHAPRPGAAARLGGGRRRRRHLHAALTDVAPDGTSTLLTDGVLRLSARNGLDRRVPLTPGEPVEVEVDMWATGVHLPVGHRLRLDLAGSNWPRYGVADPADGAPVTMRVLHDAAHPSAVVVSTVDLDAYPAAPPHRGR</sequence>
<feature type="domain" description="Xaa-Pro dipeptidyl-peptidase C-terminal" evidence="2">
    <location>
        <begin position="7"/>
        <end position="202"/>
    </location>
</feature>
<feature type="region of interest" description="Disordered" evidence="1">
    <location>
        <begin position="1"/>
        <end position="99"/>
    </location>
</feature>
<dbReference type="EMBL" id="MTPX02000014">
    <property type="protein sequence ID" value="PHP53536.1"/>
    <property type="molecule type" value="Genomic_DNA"/>
</dbReference>
<comment type="caution">
    <text evidence="3">The sequence shown here is derived from an EMBL/GenBank/DDBJ whole genome shotgun (WGS) entry which is preliminary data.</text>
</comment>
<accession>A0ABX4MDW6</accession>
<gene>
    <name evidence="3" type="ORF">BW737_002035</name>
</gene>
<keyword evidence="4" id="KW-1185">Reference proteome</keyword>
<organism evidence="3 4">
    <name type="scientific">Actinomyces ruminis</name>
    <dbReference type="NCBI Taxonomy" id="1937003"/>
    <lineage>
        <taxon>Bacteria</taxon>
        <taxon>Bacillati</taxon>
        <taxon>Actinomycetota</taxon>
        <taxon>Actinomycetes</taxon>
        <taxon>Actinomycetales</taxon>
        <taxon>Actinomycetaceae</taxon>
        <taxon>Actinomyces</taxon>
    </lineage>
</organism>
<feature type="compositionally biased region" description="Basic and acidic residues" evidence="1">
    <location>
        <begin position="46"/>
        <end position="59"/>
    </location>
</feature>
<protein>
    <recommendedName>
        <fullName evidence="2">Xaa-Pro dipeptidyl-peptidase C-terminal domain-containing protein</fullName>
    </recommendedName>
</protein>
<evidence type="ECO:0000313" key="4">
    <source>
        <dbReference type="Proteomes" id="UP000194577"/>
    </source>
</evidence>
<proteinExistence type="predicted"/>
<dbReference type="Pfam" id="PF08530">
    <property type="entry name" value="PepX_C"/>
    <property type="match status" value="1"/>
</dbReference>
<dbReference type="InterPro" id="IPR008979">
    <property type="entry name" value="Galactose-bd-like_sf"/>
</dbReference>
<dbReference type="Proteomes" id="UP000194577">
    <property type="component" value="Unassembled WGS sequence"/>
</dbReference>
<evidence type="ECO:0000256" key="1">
    <source>
        <dbReference type="SAM" id="MobiDB-lite"/>
    </source>
</evidence>
<dbReference type="Gene3D" id="2.60.120.260">
    <property type="entry name" value="Galactose-binding domain-like"/>
    <property type="match status" value="1"/>
</dbReference>